<keyword evidence="6" id="KW-0547">Nucleotide-binding</keyword>
<dbReference type="Gene3D" id="3.40.50.300">
    <property type="entry name" value="P-loop containing nucleotide triphosphate hydrolases"/>
    <property type="match status" value="2"/>
</dbReference>
<gene>
    <name evidence="14" type="ORF">CDD81_6349</name>
</gene>
<dbReference type="CDD" id="cd18578">
    <property type="entry name" value="ABC_6TM_Pgp_ABCB1_D2_like"/>
    <property type="match status" value="1"/>
</dbReference>
<evidence type="ECO:0000256" key="4">
    <source>
        <dbReference type="ARBA" id="ARBA00022692"/>
    </source>
</evidence>
<evidence type="ECO:0000256" key="9">
    <source>
        <dbReference type="ARBA" id="ARBA00023136"/>
    </source>
</evidence>
<feature type="region of interest" description="Disordered" evidence="10">
    <location>
        <begin position="10"/>
        <end position="33"/>
    </location>
</feature>
<dbReference type="InterPro" id="IPR003593">
    <property type="entry name" value="AAA+_ATPase"/>
</dbReference>
<feature type="transmembrane region" description="Helical" evidence="11">
    <location>
        <begin position="803"/>
        <end position="827"/>
    </location>
</feature>
<evidence type="ECO:0000256" key="2">
    <source>
        <dbReference type="ARBA" id="ARBA00007577"/>
    </source>
</evidence>
<dbReference type="OrthoDB" id="6500128at2759"/>
<evidence type="ECO:0000313" key="15">
    <source>
        <dbReference type="Proteomes" id="UP000226192"/>
    </source>
</evidence>
<feature type="transmembrane region" description="Helical" evidence="11">
    <location>
        <begin position="325"/>
        <end position="347"/>
    </location>
</feature>
<feature type="transmembrane region" description="Helical" evidence="11">
    <location>
        <begin position="247"/>
        <end position="268"/>
    </location>
</feature>
<evidence type="ECO:0000256" key="6">
    <source>
        <dbReference type="ARBA" id="ARBA00022741"/>
    </source>
</evidence>
<feature type="transmembrane region" description="Helical" evidence="11">
    <location>
        <begin position="927"/>
        <end position="946"/>
    </location>
</feature>
<dbReference type="SUPFAM" id="SSF90123">
    <property type="entry name" value="ABC transporter transmembrane region"/>
    <property type="match status" value="2"/>
</dbReference>
<dbReference type="InterPro" id="IPR017871">
    <property type="entry name" value="ABC_transporter-like_CS"/>
</dbReference>
<evidence type="ECO:0000259" key="13">
    <source>
        <dbReference type="PROSITE" id="PS50929"/>
    </source>
</evidence>
<evidence type="ECO:0000256" key="5">
    <source>
        <dbReference type="ARBA" id="ARBA00022737"/>
    </source>
</evidence>
<dbReference type="PROSITE" id="PS50929">
    <property type="entry name" value="ABC_TM1F"/>
    <property type="match status" value="2"/>
</dbReference>
<feature type="region of interest" description="Disordered" evidence="10">
    <location>
        <begin position="708"/>
        <end position="779"/>
    </location>
</feature>
<feature type="transmembrane region" description="Helical" evidence="11">
    <location>
        <begin position="359"/>
        <end position="377"/>
    </location>
</feature>
<dbReference type="FunFam" id="3.40.50.300:FF:000913">
    <property type="entry name" value="ABC multidrug transporter SitT"/>
    <property type="match status" value="1"/>
</dbReference>
<dbReference type="GO" id="GO:0005743">
    <property type="term" value="C:mitochondrial inner membrane"/>
    <property type="evidence" value="ECO:0007669"/>
    <property type="project" value="TreeGrafter"/>
</dbReference>
<dbReference type="GO" id="GO:0016887">
    <property type="term" value="F:ATP hydrolysis activity"/>
    <property type="evidence" value="ECO:0007669"/>
    <property type="project" value="InterPro"/>
</dbReference>
<feature type="transmembrane region" description="Helical" evidence="11">
    <location>
        <begin position="847"/>
        <end position="870"/>
    </location>
</feature>
<dbReference type="PROSITE" id="PS50893">
    <property type="entry name" value="ABC_TRANSPORTER_2"/>
    <property type="match status" value="2"/>
</dbReference>
<feature type="transmembrane region" description="Helical" evidence="11">
    <location>
        <begin position="93"/>
        <end position="121"/>
    </location>
</feature>
<evidence type="ECO:0000256" key="1">
    <source>
        <dbReference type="ARBA" id="ARBA00004141"/>
    </source>
</evidence>
<evidence type="ECO:0000256" key="11">
    <source>
        <dbReference type="SAM" id="Phobius"/>
    </source>
</evidence>
<dbReference type="InterPro" id="IPR003439">
    <property type="entry name" value="ABC_transporter-like_ATP-bd"/>
</dbReference>
<dbReference type="CDD" id="cd18577">
    <property type="entry name" value="ABC_6TM_Pgp_ABCB1_D1_like"/>
    <property type="match status" value="1"/>
</dbReference>
<reference evidence="14 15" key="1">
    <citation type="submission" date="2017-06" db="EMBL/GenBank/DDBJ databases">
        <title>Ant-infecting Ophiocordyceps genomes reveal a high diversity of potential behavioral manipulation genes and a possible major role for enterotoxins.</title>
        <authorList>
            <person name="De Bekker C."/>
            <person name="Evans H.C."/>
            <person name="Brachmann A."/>
            <person name="Hughes D.P."/>
        </authorList>
    </citation>
    <scope>NUCLEOTIDE SEQUENCE [LARGE SCALE GENOMIC DNA]</scope>
    <source>
        <strain evidence="14 15">Map64</strain>
    </source>
</reference>
<keyword evidence="15" id="KW-1185">Reference proteome</keyword>
<dbReference type="SMART" id="SM00382">
    <property type="entry name" value="AAA"/>
    <property type="match status" value="2"/>
</dbReference>
<dbReference type="PANTHER" id="PTHR43394">
    <property type="entry name" value="ATP-DEPENDENT PERMEASE MDL1, MITOCHONDRIAL"/>
    <property type="match status" value="1"/>
</dbReference>
<feature type="transmembrane region" description="Helical" evidence="11">
    <location>
        <begin position="141"/>
        <end position="159"/>
    </location>
</feature>
<comment type="subcellular location">
    <subcellularLocation>
        <location evidence="1">Membrane</location>
        <topology evidence="1">Multi-pass membrane protein</topology>
    </subcellularLocation>
</comment>
<dbReference type="Proteomes" id="UP000226192">
    <property type="component" value="Unassembled WGS sequence"/>
</dbReference>
<comment type="caution">
    <text evidence="14">The sequence shown here is derived from an EMBL/GenBank/DDBJ whole genome shotgun (WGS) entry which is preliminary data.</text>
</comment>
<feature type="compositionally biased region" description="Basic and acidic residues" evidence="10">
    <location>
        <begin position="19"/>
        <end position="33"/>
    </location>
</feature>
<evidence type="ECO:0000313" key="14">
    <source>
        <dbReference type="EMBL" id="PHH63018.1"/>
    </source>
</evidence>
<comment type="similarity">
    <text evidence="2">Belongs to the ABC transporter superfamily. ABCB family. Multidrug resistance exporter (TC 3.A.1.201) subfamily.</text>
</comment>
<evidence type="ECO:0000259" key="12">
    <source>
        <dbReference type="PROSITE" id="PS50893"/>
    </source>
</evidence>
<dbReference type="GO" id="GO:0005524">
    <property type="term" value="F:ATP binding"/>
    <property type="evidence" value="ECO:0007669"/>
    <property type="project" value="UniProtKB-KW"/>
</dbReference>
<evidence type="ECO:0000256" key="10">
    <source>
        <dbReference type="SAM" id="MobiDB-lite"/>
    </source>
</evidence>
<dbReference type="Pfam" id="PF00664">
    <property type="entry name" value="ABC_membrane"/>
    <property type="match status" value="2"/>
</dbReference>
<keyword evidence="9 11" id="KW-0472">Membrane</keyword>
<feature type="transmembrane region" description="Helical" evidence="11">
    <location>
        <begin position="952"/>
        <end position="970"/>
    </location>
</feature>
<feature type="domain" description="ABC transmembrane type-1" evidence="13">
    <location>
        <begin position="808"/>
        <end position="1094"/>
    </location>
</feature>
<dbReference type="SUPFAM" id="SSF52540">
    <property type="entry name" value="P-loop containing nucleoside triphosphate hydrolases"/>
    <property type="match status" value="3"/>
</dbReference>
<feature type="region of interest" description="Disordered" evidence="10">
    <location>
        <begin position="48"/>
        <end position="69"/>
    </location>
</feature>
<dbReference type="PANTHER" id="PTHR43394:SF11">
    <property type="entry name" value="ATP-BINDING CASSETTE TRANSPORTER"/>
    <property type="match status" value="1"/>
</dbReference>
<dbReference type="EMBL" id="NJET01000058">
    <property type="protein sequence ID" value="PHH63018.1"/>
    <property type="molecule type" value="Genomic_DNA"/>
</dbReference>
<dbReference type="InterPro" id="IPR011527">
    <property type="entry name" value="ABC1_TM_dom"/>
</dbReference>
<dbReference type="CDD" id="cd03249">
    <property type="entry name" value="ABC_MTABC3_MDL1_MDL2"/>
    <property type="match status" value="1"/>
</dbReference>
<feature type="transmembrane region" description="Helical" evidence="11">
    <location>
        <begin position="221"/>
        <end position="241"/>
    </location>
</feature>
<feature type="domain" description="ABC transporter" evidence="12">
    <location>
        <begin position="1143"/>
        <end position="1380"/>
    </location>
</feature>
<dbReference type="PROSITE" id="PS00211">
    <property type="entry name" value="ABC_TRANSPORTER_1"/>
    <property type="match status" value="2"/>
</dbReference>
<dbReference type="GO" id="GO:0090374">
    <property type="term" value="P:oligopeptide export from mitochondrion"/>
    <property type="evidence" value="ECO:0007669"/>
    <property type="project" value="TreeGrafter"/>
</dbReference>
<evidence type="ECO:0000256" key="8">
    <source>
        <dbReference type="ARBA" id="ARBA00022989"/>
    </source>
</evidence>
<dbReference type="GO" id="GO:0015421">
    <property type="term" value="F:ABC-type oligopeptide transporter activity"/>
    <property type="evidence" value="ECO:0007669"/>
    <property type="project" value="TreeGrafter"/>
</dbReference>
<evidence type="ECO:0000256" key="7">
    <source>
        <dbReference type="ARBA" id="ARBA00022840"/>
    </source>
</evidence>
<name>A0A2C5XHP6_9HYPO</name>
<keyword evidence="3" id="KW-0813">Transport</keyword>
<organism evidence="14 15">
    <name type="scientific">Ophiocordyceps australis</name>
    <dbReference type="NCBI Taxonomy" id="1399860"/>
    <lineage>
        <taxon>Eukaryota</taxon>
        <taxon>Fungi</taxon>
        <taxon>Dikarya</taxon>
        <taxon>Ascomycota</taxon>
        <taxon>Pezizomycotina</taxon>
        <taxon>Sordariomycetes</taxon>
        <taxon>Hypocreomycetidae</taxon>
        <taxon>Hypocreales</taxon>
        <taxon>Ophiocordycipitaceae</taxon>
        <taxon>Ophiocordyceps</taxon>
    </lineage>
</organism>
<feature type="compositionally biased region" description="Gly residues" evidence="10">
    <location>
        <begin position="727"/>
        <end position="742"/>
    </location>
</feature>
<dbReference type="InterPro" id="IPR027417">
    <property type="entry name" value="P-loop_NTPase"/>
</dbReference>
<keyword evidence="4 11" id="KW-0812">Transmembrane</keyword>
<dbReference type="InterPro" id="IPR036640">
    <property type="entry name" value="ABC1_TM_sf"/>
</dbReference>
<proteinExistence type="inferred from homology"/>
<dbReference type="Gene3D" id="1.20.1560.10">
    <property type="entry name" value="ABC transporter type 1, transmembrane domain"/>
    <property type="match status" value="1"/>
</dbReference>
<dbReference type="Pfam" id="PF00005">
    <property type="entry name" value="ABC_tran"/>
    <property type="match status" value="2"/>
</dbReference>
<keyword evidence="7" id="KW-0067">ATP-binding</keyword>
<protein>
    <submittedName>
        <fullName evidence="14">Uncharacterized protein</fullName>
    </submittedName>
</protein>
<feature type="transmembrane region" description="Helical" evidence="11">
    <location>
        <begin position="1031"/>
        <end position="1054"/>
    </location>
</feature>
<keyword evidence="8 11" id="KW-1133">Transmembrane helix</keyword>
<feature type="domain" description="ABC transmembrane type-1" evidence="13">
    <location>
        <begin position="97"/>
        <end position="382"/>
    </location>
</feature>
<keyword evidence="5" id="KW-0677">Repeat</keyword>
<feature type="compositionally biased region" description="Basic and acidic residues" evidence="10">
    <location>
        <begin position="709"/>
        <end position="726"/>
    </location>
</feature>
<sequence>MLEFAEEVDAAFNGAPVDGRPRTRTGDEEKAGAAKFDVEKQFELEKQRLPRRCEQNPQQQHDEAAPKQKLRPERVASFRDYLRVFGYASKWDFVAYAAGVLASIGAGVTMPLMNVIFGQFVGNFNGLMDNNSAAREEFRGTLSRLALYMFALFLGRFGLNYVNKLCFRMIGIRLSSAIRLHYLRSLFAQSIHVLDSMPPGLATSTITSTSNTLQLGISEKLGVFVEYMATIVAAISIAFVYNWALTLVTFSAVVFIALSVCLVLPFIVTRHARQSQAETKAAAVASESLSSIRIIMACGAESRMAAKYSAFVNEAKRHAQVASPFLAIQFGLIFFAAFAAFGLAFWYGTKSVVDGRMGGVSTVIIVLLSVMMVVFSLERISNPVLAVGKASVAACQFFTVIDAPRAPQGHLKAPDVSASSDIVFEGVTFAYPSRPHVKVLDGLDLRIESGKLTAIVGPSGSGKSTIVGLIEQWYGLKEQPAIAQAIEGSDDEAETGGDEAESGPAVVLGGRVSTSGCSLDQIDVKWWRSQIGLVQQEPFLFNDSIYANVAHGLVGSEWEGASEAGKRQLVREACGEAFADEFIARLPQGYDTPVGDGGAKLSGGQRQRIAIARSIVRKPSILILDEATSAIDVRGERLVQAALDRVAQGRTTVTIAHRLSTIRQADRIVVLARGRVVESGSHEALMQRQQGVYAGLVHAQALSLGPLCRHGDDDDGGGGHDDDGGGHDGGGGGHDGAAGGHGNHVPLPLPLNNSNNNNIASPDKHTNDNDAPSSAVNVVAPPPPRRGFFASFGLLLYESRSHWWLLGLTLLFSAGAGAAIPLQAWLFANVIVVFGFQGPVLLHAGSFWSLMWTVLAAGTGLVYFGCFFVSTQMSALIRAKYQAEYFDALLHQPAPFFDNQDNSHGALTARIAGDPQRLEELLGANMASVYIASFNLVGSVAISFAFGWKLALVATCIVMPVSIATTFWRFRYEMQFERINNAVFAQSSAFAAEAMAACRTVAALTLEDSICHRFELLCRDHVSTAFRKARWVSLLFALSDSATMACQALVFYYGGRLLVSGEYRPLDFLVCFMAAIQSGEAAGQGLSFGPNAAQVTQASNRILDLRHSRLPAAQSAEADEGAAALATLMSGKQVDNPSGGVEIEFKDIDFAYPTRNVPVFRRLSLTVQKGQFAALVGASGCGKTSVISLLQRFYSPSRGQILLNGTDIAELDLYAYRKQLSLVAQEATLFQGTLRENILLGVDDGSVSDSQLHQACRDASIHDFISSLPEGYSTAVGSRGIALSGGQRQRVAIARALIRRPALLLLDEATSSLDSDSERLVQAALERAGRRRTMLVVAHRLATVQNADVIFVLGDGHLLEQGSHIQLLKQRGVYWQMCQSQALDR</sequence>
<dbReference type="STRING" id="1399860.A0A2C5XHP6"/>
<dbReference type="InterPro" id="IPR039421">
    <property type="entry name" value="Type_1_exporter"/>
</dbReference>
<accession>A0A2C5XHP6</accession>
<feature type="domain" description="ABC transporter" evidence="12">
    <location>
        <begin position="422"/>
        <end position="698"/>
    </location>
</feature>
<evidence type="ECO:0000256" key="3">
    <source>
        <dbReference type="ARBA" id="ARBA00022448"/>
    </source>
</evidence>